<organism evidence="1">
    <name type="scientific">viral metagenome</name>
    <dbReference type="NCBI Taxonomy" id="1070528"/>
    <lineage>
        <taxon>unclassified sequences</taxon>
        <taxon>metagenomes</taxon>
        <taxon>organismal metagenomes</taxon>
    </lineage>
</organism>
<reference evidence="1" key="1">
    <citation type="journal article" date="2020" name="Nature">
        <title>Giant virus diversity and host interactions through global metagenomics.</title>
        <authorList>
            <person name="Schulz F."/>
            <person name="Roux S."/>
            <person name="Paez-Espino D."/>
            <person name="Jungbluth S."/>
            <person name="Walsh D.A."/>
            <person name="Denef V.J."/>
            <person name="McMahon K.D."/>
            <person name="Konstantinidis K.T."/>
            <person name="Eloe-Fadrosh E.A."/>
            <person name="Kyrpides N.C."/>
            <person name="Woyke T."/>
        </authorList>
    </citation>
    <scope>NUCLEOTIDE SEQUENCE</scope>
    <source>
        <strain evidence="1">GVMAG-M-3300023179-152</strain>
    </source>
</reference>
<sequence>MGDIPLSTACQQRKIQMLFNIPPIRYEKISPYVQYPQFNQKDFDMRRKVEILKYEGNKTNTKTNKFKKTERWAQLVSGKTQKSSFASIFTTNIDNATGNYTVTETKATIPACTTDDLIPTPTSSCGVPGPITYLVYNPDVPLYNYATQTNPYAFADSNDYDKWKYYTTNDIKCQSGVETKIFTLYIKPNIDQYSYTYSFSIPIGLYVNGTNISNAILNRPLQFNDISLNINSIELTAYYSNQKVTLQKTASIIPSRDISMNYNISFIPTSIYNSYTAILYSGMLQVSNVYLFTEPGYIYDIYMKFNLGLNLSNNTTYSSSILTTSYGVICNLSSNNKKTEVNTIINSIQPSDYSAFNFNGL</sequence>
<protein>
    <submittedName>
        <fullName evidence="1">Uncharacterized protein</fullName>
    </submittedName>
</protein>
<dbReference type="AlphaFoldDB" id="A0A6C0E8A6"/>
<accession>A0A6C0E8A6</accession>
<name>A0A6C0E8A6_9ZZZZ</name>
<evidence type="ECO:0000313" key="1">
    <source>
        <dbReference type="EMBL" id="QHT25356.1"/>
    </source>
</evidence>
<dbReference type="EMBL" id="MN739765">
    <property type="protein sequence ID" value="QHT25356.1"/>
    <property type="molecule type" value="Genomic_DNA"/>
</dbReference>
<proteinExistence type="predicted"/>